<evidence type="ECO:0000256" key="3">
    <source>
        <dbReference type="ARBA" id="ARBA00023008"/>
    </source>
</evidence>
<gene>
    <name evidence="7" type="primary">ftsP</name>
    <name evidence="7" type="ORF">Hsar01_03189</name>
</gene>
<dbReference type="InterPro" id="IPR008972">
    <property type="entry name" value="Cupredoxin"/>
</dbReference>
<dbReference type="GO" id="GO:0051301">
    <property type="term" value="P:cell division"/>
    <property type="evidence" value="ECO:0007669"/>
    <property type="project" value="UniProtKB-KW"/>
</dbReference>
<feature type="domain" description="Plastocyanin-like" evidence="4">
    <location>
        <begin position="154"/>
        <end position="299"/>
    </location>
</feature>
<dbReference type="CDD" id="cd13896">
    <property type="entry name" value="CuRO_3_CopA"/>
    <property type="match status" value="1"/>
</dbReference>
<keyword evidence="3" id="KW-0186">Copper</keyword>
<dbReference type="InterPro" id="IPR002355">
    <property type="entry name" value="Cu_oxidase_Cu_BS"/>
</dbReference>
<dbReference type="Pfam" id="PF07732">
    <property type="entry name" value="Cu-oxidase_3"/>
    <property type="match status" value="1"/>
</dbReference>
<keyword evidence="7" id="KW-0131">Cell cycle</keyword>
<keyword evidence="8" id="KW-1185">Reference proteome</keyword>
<evidence type="ECO:0000313" key="8">
    <source>
        <dbReference type="Proteomes" id="UP001476282"/>
    </source>
</evidence>
<dbReference type="Pfam" id="PF07731">
    <property type="entry name" value="Cu-oxidase_2"/>
    <property type="match status" value="1"/>
</dbReference>
<dbReference type="PROSITE" id="PS00080">
    <property type="entry name" value="MULTICOPPER_OXIDASE2"/>
    <property type="match status" value="1"/>
</dbReference>
<keyword evidence="2" id="KW-0560">Oxidoreductase</keyword>
<sequence>MNLTRLALLPIACILILGVIQSSLAAERRYELTIAQQEMNPGGKPVESITVNGGIPAPTLRFREGDDAVLVVHNKLSAPSSIHWHGLLVPPEMDGVPGISFPPIPPGGTYTYRFPIRQTGTYWYHSHSALQEQRGLYGSIVVTPKAVDHGEDRDHVVVLSDWTERSPDSVMRLLRRGSEFMGVQKRTSQSLLGAVKTNKFAEFWKREAMRMPPMDLADVAYDAFLTNGRQEETLAAKPGETIRLRIIDGSATTFFHMRWAGGPVTIVAADGQPVEPVKYDKPLLIGVAETYDVLVRVPGPGLWEFRSTAHDGSGHTSLWIGSGERRPAPDMAMPFLYDTMDMFGFPEIFALTPGGSMGMPDRDVEAGKFDQPGMNMDMGAMKRDRMDDGGSTAGRVWHGERMEGMAMDHAMPMDHGSHGSMSGGGATDNPPAWYDFLLREDLAQYPRLADDGMMSMERPWNPYPMLRAVKDTRLAANAPRRIFRLTLDGDMGEYVWSINNQPLSPNDNLHIRKGEVVRFVMINRTMMHHPMHLHGHFFRVLNGQGARSPLKHTVNVPPMTTTVIEFEANEFGDWFFHCHLLYHLDSGMARVVKYDGYEPDAATVAAKDEVLYHKPLKLYGMVDLLSNETQGTIYLRDLLNSYAFSWEAGWDGVEHVEWEADLVYRRYINRFTSVFAGVYGEGAYQGNREWQVESERLIAGVNYLLPGNFWSTAWVDSDGEARVSLERELMLTPRLGIFGEVEYDTRENWSYQAGTSYLLTPNLSLTGLWDSKYGVGAGVTLSF</sequence>
<dbReference type="InterPro" id="IPR011706">
    <property type="entry name" value="Cu-oxidase_C"/>
</dbReference>
<keyword evidence="1" id="KW-0479">Metal-binding</keyword>
<dbReference type="PROSITE" id="PS00079">
    <property type="entry name" value="MULTICOPPER_OXIDASE1"/>
    <property type="match status" value="2"/>
</dbReference>
<dbReference type="InterPro" id="IPR034284">
    <property type="entry name" value="CuRO_1_CopA"/>
</dbReference>
<name>A0ABP9UTA7_9BACT</name>
<dbReference type="InterPro" id="IPR045087">
    <property type="entry name" value="Cu-oxidase_fam"/>
</dbReference>
<dbReference type="InterPro" id="IPR034279">
    <property type="entry name" value="CuRO_3_CopA"/>
</dbReference>
<proteinExistence type="predicted"/>
<evidence type="ECO:0000259" key="4">
    <source>
        <dbReference type="Pfam" id="PF00394"/>
    </source>
</evidence>
<evidence type="ECO:0000313" key="7">
    <source>
        <dbReference type="EMBL" id="GAA5483952.1"/>
    </source>
</evidence>
<evidence type="ECO:0000256" key="1">
    <source>
        <dbReference type="ARBA" id="ARBA00022723"/>
    </source>
</evidence>
<dbReference type="EMBL" id="BAABRI010000019">
    <property type="protein sequence ID" value="GAA5483952.1"/>
    <property type="molecule type" value="Genomic_DNA"/>
</dbReference>
<protein>
    <submittedName>
        <fullName evidence="7">Cell division protein FtsP</fullName>
    </submittedName>
</protein>
<organism evidence="7 8">
    <name type="scientific">Haloferula sargassicola</name>
    <dbReference type="NCBI Taxonomy" id="490096"/>
    <lineage>
        <taxon>Bacteria</taxon>
        <taxon>Pseudomonadati</taxon>
        <taxon>Verrucomicrobiota</taxon>
        <taxon>Verrucomicrobiia</taxon>
        <taxon>Verrucomicrobiales</taxon>
        <taxon>Verrucomicrobiaceae</taxon>
        <taxon>Haloferula</taxon>
    </lineage>
</organism>
<dbReference type="InterPro" id="IPR001117">
    <property type="entry name" value="Cu-oxidase_2nd"/>
</dbReference>
<reference evidence="7 8" key="1">
    <citation type="submission" date="2024-02" db="EMBL/GenBank/DDBJ databases">
        <title>Haloferula sargassicola NBRC 104335.</title>
        <authorList>
            <person name="Ichikawa N."/>
            <person name="Katano-Makiyama Y."/>
            <person name="Hidaka K."/>
        </authorList>
    </citation>
    <scope>NUCLEOTIDE SEQUENCE [LARGE SCALE GENOMIC DNA]</scope>
    <source>
        <strain evidence="7 8">NBRC 104335</strain>
    </source>
</reference>
<dbReference type="InterPro" id="IPR011707">
    <property type="entry name" value="Cu-oxidase-like_N"/>
</dbReference>
<evidence type="ECO:0000256" key="2">
    <source>
        <dbReference type="ARBA" id="ARBA00023002"/>
    </source>
</evidence>
<feature type="domain" description="Plastocyanin-like" evidence="5">
    <location>
        <begin position="484"/>
        <end position="594"/>
    </location>
</feature>
<dbReference type="Pfam" id="PF00394">
    <property type="entry name" value="Cu-oxidase"/>
    <property type="match status" value="1"/>
</dbReference>
<dbReference type="PANTHER" id="PTHR11709:SF394">
    <property type="entry name" value="FI03373P-RELATED"/>
    <property type="match status" value="1"/>
</dbReference>
<feature type="domain" description="Plastocyanin-like" evidence="6">
    <location>
        <begin position="35"/>
        <end position="145"/>
    </location>
</feature>
<dbReference type="Gene3D" id="2.60.40.420">
    <property type="entry name" value="Cupredoxins - blue copper proteins"/>
    <property type="match status" value="3"/>
</dbReference>
<dbReference type="InterPro" id="IPR033138">
    <property type="entry name" value="Cu_oxidase_CS"/>
</dbReference>
<evidence type="ECO:0000259" key="6">
    <source>
        <dbReference type="Pfam" id="PF07732"/>
    </source>
</evidence>
<dbReference type="CDD" id="cd13848">
    <property type="entry name" value="CuRO_1_CopA"/>
    <property type="match status" value="1"/>
</dbReference>
<dbReference type="RefSeq" id="WP_353568054.1">
    <property type="nucleotide sequence ID" value="NZ_BAABRI010000019.1"/>
</dbReference>
<comment type="caution">
    <text evidence="7">The sequence shown here is derived from an EMBL/GenBank/DDBJ whole genome shotgun (WGS) entry which is preliminary data.</text>
</comment>
<dbReference type="PANTHER" id="PTHR11709">
    <property type="entry name" value="MULTI-COPPER OXIDASE"/>
    <property type="match status" value="1"/>
</dbReference>
<accession>A0ABP9UTA7</accession>
<keyword evidence="7" id="KW-0132">Cell division</keyword>
<evidence type="ECO:0000259" key="5">
    <source>
        <dbReference type="Pfam" id="PF07731"/>
    </source>
</evidence>
<dbReference type="SUPFAM" id="SSF49503">
    <property type="entry name" value="Cupredoxins"/>
    <property type="match status" value="3"/>
</dbReference>
<dbReference type="Proteomes" id="UP001476282">
    <property type="component" value="Unassembled WGS sequence"/>
</dbReference>